<dbReference type="InterPro" id="IPR021131">
    <property type="entry name" value="Ribosomal_uL15/eL18"/>
</dbReference>
<dbReference type="GO" id="GO:0003735">
    <property type="term" value="F:structural constituent of ribosome"/>
    <property type="evidence" value="ECO:0007669"/>
    <property type="project" value="InterPro"/>
</dbReference>
<dbReference type="InterPro" id="IPR000039">
    <property type="entry name" value="Ribosomal_eL18"/>
</dbReference>
<dbReference type="PANTHER" id="PTHR10934">
    <property type="entry name" value="60S RIBOSOMAL PROTEIN L18"/>
    <property type="match status" value="1"/>
</dbReference>
<dbReference type="Proteomes" id="UP000011518">
    <property type="component" value="Unassembled WGS sequence"/>
</dbReference>
<evidence type="ECO:0000259" key="4">
    <source>
        <dbReference type="Pfam" id="PF17135"/>
    </source>
</evidence>
<evidence type="ECO:0000313" key="5">
    <source>
        <dbReference type="EMBL" id="ELW70348.1"/>
    </source>
</evidence>
<keyword evidence="3" id="KW-0687">Ribonucleoprotein</keyword>
<sequence length="111" mass="12187">MVVGTITDDVHIQEGKVSKLKVYALRVTSRAAAASSRLGARSLPLTIWPWTLLRAVALSYSPALARAMRYTSISARPLEPRGHNHTKACVCSKGLKFECARGRCASRDYKN</sequence>
<reference evidence="6" key="1">
    <citation type="submission" date="2012-07" db="EMBL/GenBank/DDBJ databases">
        <title>Genome of the Chinese tree shrew, a rising model animal genetically related to primates.</title>
        <authorList>
            <person name="Zhang G."/>
            <person name="Fan Y."/>
            <person name="Yao Y."/>
            <person name="Huang Z."/>
        </authorList>
    </citation>
    <scope>NUCLEOTIDE SEQUENCE [LARGE SCALE GENOMIC DNA]</scope>
</reference>
<dbReference type="PANTHER" id="PTHR10934:SF2">
    <property type="entry name" value="LARGE RIBOSOMAL SUBUNIT PROTEIN EL18"/>
    <property type="match status" value="1"/>
</dbReference>
<comment type="subunit">
    <text evidence="1">Component of the large ribosomal subunit.</text>
</comment>
<dbReference type="GO" id="GO:0003723">
    <property type="term" value="F:RNA binding"/>
    <property type="evidence" value="ECO:0007669"/>
    <property type="project" value="TreeGrafter"/>
</dbReference>
<dbReference type="EMBL" id="KB320499">
    <property type="protein sequence ID" value="ELW70348.1"/>
    <property type="molecule type" value="Genomic_DNA"/>
</dbReference>
<keyword evidence="6" id="KW-1185">Reference proteome</keyword>
<evidence type="ECO:0000313" key="6">
    <source>
        <dbReference type="Proteomes" id="UP000011518"/>
    </source>
</evidence>
<dbReference type="GO" id="GO:0005791">
    <property type="term" value="C:rough endoplasmic reticulum"/>
    <property type="evidence" value="ECO:0007669"/>
    <property type="project" value="UniProtKB-SubCell"/>
</dbReference>
<evidence type="ECO:0000256" key="2">
    <source>
        <dbReference type="ARBA" id="ARBA00022980"/>
    </source>
</evidence>
<keyword evidence="2 5" id="KW-0689">Ribosomal protein</keyword>
<name>L9L5T5_TUPCH</name>
<organism evidence="5 6">
    <name type="scientific">Tupaia chinensis</name>
    <name type="common">Chinese tree shrew</name>
    <name type="synonym">Tupaia belangeri chinensis</name>
    <dbReference type="NCBI Taxonomy" id="246437"/>
    <lineage>
        <taxon>Eukaryota</taxon>
        <taxon>Metazoa</taxon>
        <taxon>Chordata</taxon>
        <taxon>Craniata</taxon>
        <taxon>Vertebrata</taxon>
        <taxon>Euteleostomi</taxon>
        <taxon>Mammalia</taxon>
        <taxon>Eutheria</taxon>
        <taxon>Euarchontoglires</taxon>
        <taxon>Scandentia</taxon>
        <taxon>Tupaiidae</taxon>
        <taxon>Tupaia</taxon>
    </lineage>
</organism>
<protein>
    <submittedName>
        <fullName evidence="5">60S ribosomal protein L18</fullName>
    </submittedName>
</protein>
<gene>
    <name evidence="5" type="ORF">TREES_T100006273</name>
</gene>
<dbReference type="STRING" id="246437.L9L5T5"/>
<dbReference type="InParanoid" id="L9L5T5"/>
<dbReference type="AlphaFoldDB" id="L9L5T5"/>
<dbReference type="Gene3D" id="3.100.10.10">
    <property type="match status" value="1"/>
</dbReference>
<dbReference type="GO" id="GO:0022625">
    <property type="term" value="C:cytosolic large ribosomal subunit"/>
    <property type="evidence" value="ECO:0007669"/>
    <property type="project" value="TreeGrafter"/>
</dbReference>
<accession>L9L5T5</accession>
<evidence type="ECO:0000256" key="3">
    <source>
        <dbReference type="ARBA" id="ARBA00023274"/>
    </source>
</evidence>
<dbReference type="Pfam" id="PF17135">
    <property type="entry name" value="Ribosomal_L18"/>
    <property type="match status" value="1"/>
</dbReference>
<evidence type="ECO:0000256" key="1">
    <source>
        <dbReference type="ARBA" id="ARBA00011133"/>
    </source>
</evidence>
<feature type="domain" description="Large ribosomal subunit protein uL15/eL18" evidence="4">
    <location>
        <begin position="2"/>
        <end position="111"/>
    </location>
</feature>
<proteinExistence type="predicted"/>
<dbReference type="GO" id="GO:0006412">
    <property type="term" value="P:translation"/>
    <property type="evidence" value="ECO:0007669"/>
    <property type="project" value="InterPro"/>
</dbReference>
<reference evidence="6" key="2">
    <citation type="journal article" date="2013" name="Nat. Commun.">
        <title>Genome of the Chinese tree shrew.</title>
        <authorList>
            <person name="Fan Y."/>
            <person name="Huang Z.Y."/>
            <person name="Cao C.C."/>
            <person name="Chen C.S."/>
            <person name="Chen Y.X."/>
            <person name="Fan D.D."/>
            <person name="He J."/>
            <person name="Hou H.L."/>
            <person name="Hu L."/>
            <person name="Hu X.T."/>
            <person name="Jiang X.T."/>
            <person name="Lai R."/>
            <person name="Lang Y.S."/>
            <person name="Liang B."/>
            <person name="Liao S.G."/>
            <person name="Mu D."/>
            <person name="Ma Y.Y."/>
            <person name="Niu Y.Y."/>
            <person name="Sun X.Q."/>
            <person name="Xia J.Q."/>
            <person name="Xiao J."/>
            <person name="Xiong Z.Q."/>
            <person name="Xu L."/>
            <person name="Yang L."/>
            <person name="Zhang Y."/>
            <person name="Zhao W."/>
            <person name="Zhao X.D."/>
            <person name="Zheng Y.T."/>
            <person name="Zhou J.M."/>
            <person name="Zhu Y.B."/>
            <person name="Zhang G.J."/>
            <person name="Wang J."/>
            <person name="Yao Y.G."/>
        </authorList>
    </citation>
    <scope>NUCLEOTIDE SEQUENCE [LARGE SCALE GENOMIC DNA]</scope>
</reference>